<dbReference type="PANTHER" id="PTHR11506">
    <property type="entry name" value="LYSOSOME-ASSOCIATED MEMBRANE GLYCOPROTEIN"/>
    <property type="match status" value="1"/>
</dbReference>
<comment type="caution">
    <text evidence="9">The sequence shown here is derived from an EMBL/GenBank/DDBJ whole genome shotgun (WGS) entry which is preliminary data.</text>
</comment>
<evidence type="ECO:0000256" key="5">
    <source>
        <dbReference type="ARBA" id="ARBA00023136"/>
    </source>
</evidence>
<keyword evidence="2 7" id="KW-0812">Transmembrane</keyword>
<evidence type="ECO:0000313" key="10">
    <source>
        <dbReference type="Proteomes" id="UP000094527"/>
    </source>
</evidence>
<organism evidence="9 10">
    <name type="scientific">Orchesella cincta</name>
    <name type="common">Springtail</name>
    <name type="synonym">Podura cincta</name>
    <dbReference type="NCBI Taxonomy" id="48709"/>
    <lineage>
        <taxon>Eukaryota</taxon>
        <taxon>Metazoa</taxon>
        <taxon>Ecdysozoa</taxon>
        <taxon>Arthropoda</taxon>
        <taxon>Hexapoda</taxon>
        <taxon>Collembola</taxon>
        <taxon>Entomobryomorpha</taxon>
        <taxon>Entomobryoidea</taxon>
        <taxon>Orchesellidae</taxon>
        <taxon>Orchesellinae</taxon>
        <taxon>Orchesella</taxon>
    </lineage>
</organism>
<dbReference type="GO" id="GO:0005765">
    <property type="term" value="C:lysosomal membrane"/>
    <property type="evidence" value="ECO:0007669"/>
    <property type="project" value="TreeGrafter"/>
</dbReference>
<evidence type="ECO:0000256" key="3">
    <source>
        <dbReference type="ARBA" id="ARBA00022729"/>
    </source>
</evidence>
<sequence length="272" mass="30324">MYRLQGNVSLFKALIFSYFVVQVACEIDLGQQDYTVDEVRWGLTDTNKTNTCIILNGIIQIIVPYNTANSMTGLTLLNVPKNATVFGSCGRFTENMTLSWFPKSGVEEDDPPTNQHKIELIFKKKGETIGDPNGITTEPFYELESVNAVFYAGETEFPNFSHDKPEYTFRASNLGMLSAPVDLSYFCQSTQVVNSETDETTLVLSYLQAQAFHQGLSDTGPDGVDFGPRSYCPKDGYQMIFTVVGCVMMMTLLGAAIFIILSRKNREGYAYL</sequence>
<evidence type="ECO:0000256" key="2">
    <source>
        <dbReference type="ARBA" id="ARBA00022692"/>
    </source>
</evidence>
<name>A0A1D2NAB2_ORCCI</name>
<dbReference type="PANTHER" id="PTHR11506:SF35">
    <property type="entry name" value="LYSOSOME-ASSOCIATED MEMBRANE GLYCOPROTEIN 5"/>
    <property type="match status" value="1"/>
</dbReference>
<dbReference type="Gene3D" id="2.40.160.110">
    <property type="match status" value="1"/>
</dbReference>
<accession>A0A1D2NAB2</accession>
<keyword evidence="6" id="KW-0325">Glycoprotein</keyword>
<evidence type="ECO:0000256" key="6">
    <source>
        <dbReference type="ARBA" id="ARBA00023180"/>
    </source>
</evidence>
<evidence type="ECO:0000256" key="8">
    <source>
        <dbReference type="SAM" id="SignalP"/>
    </source>
</evidence>
<feature type="transmembrane region" description="Helical" evidence="7">
    <location>
        <begin position="239"/>
        <end position="261"/>
    </location>
</feature>
<comment type="subcellular location">
    <subcellularLocation>
        <location evidence="1">Cell membrane</location>
        <topology evidence="1">Single-pass type I membrane protein</topology>
    </subcellularLocation>
</comment>
<reference evidence="9 10" key="1">
    <citation type="journal article" date="2016" name="Genome Biol. Evol.">
        <title>Gene Family Evolution Reflects Adaptation to Soil Environmental Stressors in the Genome of the Collembolan Orchesella cincta.</title>
        <authorList>
            <person name="Faddeeva-Vakhrusheva A."/>
            <person name="Derks M.F."/>
            <person name="Anvar S.Y."/>
            <person name="Agamennone V."/>
            <person name="Suring W."/>
            <person name="Smit S."/>
            <person name="van Straalen N.M."/>
            <person name="Roelofs D."/>
        </authorList>
    </citation>
    <scope>NUCLEOTIDE SEQUENCE [LARGE SCALE GENOMIC DNA]</scope>
    <source>
        <tissue evidence="9">Mixed pool</tissue>
    </source>
</reference>
<proteinExistence type="predicted"/>
<dbReference type="InterPro" id="IPR002000">
    <property type="entry name" value="Lysosome-assoc_membr_glycop"/>
</dbReference>
<protein>
    <submittedName>
        <fullName evidence="9">Lysosome-associated membrane glycoprotein 5</fullName>
    </submittedName>
</protein>
<dbReference type="OrthoDB" id="6232933at2759"/>
<feature type="chain" id="PRO_5008905289" evidence="8">
    <location>
        <begin position="26"/>
        <end position="272"/>
    </location>
</feature>
<evidence type="ECO:0000313" key="9">
    <source>
        <dbReference type="EMBL" id="ODN02199.1"/>
    </source>
</evidence>
<feature type="signal peptide" evidence="8">
    <location>
        <begin position="1"/>
        <end position="25"/>
    </location>
</feature>
<dbReference type="GO" id="GO:0072594">
    <property type="term" value="P:establishment of protein localization to organelle"/>
    <property type="evidence" value="ECO:0007669"/>
    <property type="project" value="TreeGrafter"/>
</dbReference>
<keyword evidence="4 7" id="KW-1133">Transmembrane helix</keyword>
<evidence type="ECO:0000256" key="1">
    <source>
        <dbReference type="ARBA" id="ARBA00004251"/>
    </source>
</evidence>
<dbReference type="AlphaFoldDB" id="A0A1D2NAB2"/>
<evidence type="ECO:0000256" key="4">
    <source>
        <dbReference type="ARBA" id="ARBA00022989"/>
    </source>
</evidence>
<evidence type="ECO:0000256" key="7">
    <source>
        <dbReference type="SAM" id="Phobius"/>
    </source>
</evidence>
<dbReference type="GO" id="GO:0005886">
    <property type="term" value="C:plasma membrane"/>
    <property type="evidence" value="ECO:0007669"/>
    <property type="project" value="TreeGrafter"/>
</dbReference>
<keyword evidence="5 7" id="KW-0472">Membrane</keyword>
<keyword evidence="10" id="KW-1185">Reference proteome</keyword>
<dbReference type="STRING" id="48709.A0A1D2NAB2"/>
<dbReference type="GO" id="GO:0031902">
    <property type="term" value="C:late endosome membrane"/>
    <property type="evidence" value="ECO:0007669"/>
    <property type="project" value="TreeGrafter"/>
</dbReference>
<gene>
    <name evidence="9" type="ORF">Ocin01_04486</name>
</gene>
<keyword evidence="3 8" id="KW-0732">Signal</keyword>
<dbReference type="Proteomes" id="UP000094527">
    <property type="component" value="Unassembled WGS sequence"/>
</dbReference>
<dbReference type="OMA" id="CKSIQVI"/>
<dbReference type="EMBL" id="LJIJ01000121">
    <property type="protein sequence ID" value="ODN02199.1"/>
    <property type="molecule type" value="Genomic_DNA"/>
</dbReference>